<evidence type="ECO:0000256" key="1">
    <source>
        <dbReference type="ARBA" id="ARBA00001966"/>
    </source>
</evidence>
<comment type="cofactor">
    <cofactor evidence="1">
        <name>[4Fe-4S] cluster</name>
        <dbReference type="ChEBI" id="CHEBI:49883"/>
    </cofactor>
</comment>
<organism evidence="7 8">
    <name type="scientific">Blautia argi</name>
    <dbReference type="NCBI Taxonomy" id="1912897"/>
    <lineage>
        <taxon>Bacteria</taxon>
        <taxon>Bacillati</taxon>
        <taxon>Bacillota</taxon>
        <taxon>Clostridia</taxon>
        <taxon>Lachnospirales</taxon>
        <taxon>Lachnospiraceae</taxon>
        <taxon>Blautia</taxon>
    </lineage>
</organism>
<evidence type="ECO:0000256" key="3">
    <source>
        <dbReference type="ARBA" id="ARBA00022723"/>
    </source>
</evidence>
<keyword evidence="5" id="KW-0411">Iron-sulfur</keyword>
<gene>
    <name evidence="7" type="ORF">DQQ01_07145</name>
</gene>
<dbReference type="SFLD" id="SFLDS00029">
    <property type="entry name" value="Radical_SAM"/>
    <property type="match status" value="1"/>
</dbReference>
<dbReference type="AlphaFoldDB" id="A0A2Z4UAW0"/>
<dbReference type="PANTHER" id="PTHR43273:SF8">
    <property type="entry name" value="RADICAL SAM DOMAIN PROTEIN"/>
    <property type="match status" value="1"/>
</dbReference>
<dbReference type="SUPFAM" id="SSF102114">
    <property type="entry name" value="Radical SAM enzymes"/>
    <property type="match status" value="1"/>
</dbReference>
<dbReference type="InterPro" id="IPR013785">
    <property type="entry name" value="Aldolase_TIM"/>
</dbReference>
<dbReference type="InterPro" id="IPR007197">
    <property type="entry name" value="rSAM"/>
</dbReference>
<dbReference type="Gene3D" id="3.20.20.70">
    <property type="entry name" value="Aldolase class I"/>
    <property type="match status" value="1"/>
</dbReference>
<dbReference type="NCBIfam" id="TIGR04085">
    <property type="entry name" value="rSAM_more_4Fe4S"/>
    <property type="match status" value="1"/>
</dbReference>
<dbReference type="EMBL" id="CP030280">
    <property type="protein sequence ID" value="AWY97949.1"/>
    <property type="molecule type" value="Genomic_DNA"/>
</dbReference>
<evidence type="ECO:0000256" key="5">
    <source>
        <dbReference type="ARBA" id="ARBA00023014"/>
    </source>
</evidence>
<evidence type="ECO:0000313" key="8">
    <source>
        <dbReference type="Proteomes" id="UP000250003"/>
    </source>
</evidence>
<dbReference type="RefSeq" id="WP_111919461.1">
    <property type="nucleotide sequence ID" value="NZ_CP030280.1"/>
</dbReference>
<keyword evidence="2" id="KW-0949">S-adenosyl-L-methionine</keyword>
<name>A0A2Z4UAW0_9FIRM</name>
<dbReference type="OrthoDB" id="9808591at2"/>
<evidence type="ECO:0000259" key="6">
    <source>
        <dbReference type="PROSITE" id="PS51918"/>
    </source>
</evidence>
<evidence type="ECO:0000256" key="2">
    <source>
        <dbReference type="ARBA" id="ARBA00022691"/>
    </source>
</evidence>
<dbReference type="InterPro" id="IPR023885">
    <property type="entry name" value="4Fe4S-binding_SPASM_dom"/>
</dbReference>
<accession>A0A2Z4UAW0</accession>
<dbReference type="PROSITE" id="PS51918">
    <property type="entry name" value="RADICAL_SAM"/>
    <property type="match status" value="1"/>
</dbReference>
<keyword evidence="3" id="KW-0479">Metal-binding</keyword>
<evidence type="ECO:0000313" key="7">
    <source>
        <dbReference type="EMBL" id="AWY97949.1"/>
    </source>
</evidence>
<sequence length="451" mass="51894">MIKRNIENEVLTYQVYQIFNESGQLYLFDAGNAAIYKIDELVLKLLDQEGEKVQTAYENLKNYITREQFDELIDNFKESGFLIENNKNNKKASTIKGLTLMLVQACNLACKYCFGSEGEYADRGKMSEKIALDAIDYLIKASGNERNLYVTFFGGEPLLCFDVIKKVVAYCKEREKATGKNFFYNMTTNGTLLNEEINKFIIQNKIGTMISIDGNKKQHNANRFDKMGNGSYDEVMDKTDALRKMGYLSARATITATNINLESVFEHLNVEGFSNVPMAPAYNLMSNEDFERYVVELEKLCNYFEELLKRDINKAKRIKVLWKAFKRIHGGGCQNTACGAGINGVAVDIHGNLFPCHRFVSNKEYILGNIYESEDERKQFIEECDIDNHEKCNKCYLRLLCSGGCPYENYIETGNIRNIYERQCIECKTIYSELIHIYLRLSEKQKESIFI</sequence>
<dbReference type="Proteomes" id="UP000250003">
    <property type="component" value="Chromosome"/>
</dbReference>
<dbReference type="SFLD" id="SFLDG01386">
    <property type="entry name" value="main_SPASM_domain-containing"/>
    <property type="match status" value="1"/>
</dbReference>
<keyword evidence="4" id="KW-0408">Iron</keyword>
<protein>
    <submittedName>
        <fullName evidence="7">Radical SAM/SPASM domain-containing protein</fullName>
    </submittedName>
</protein>
<dbReference type="SFLD" id="SFLDG01384">
    <property type="entry name" value="thioether_bond_formation_requi"/>
    <property type="match status" value="1"/>
</dbReference>
<proteinExistence type="predicted"/>
<dbReference type="KEGG" id="blau:DQQ01_07145"/>
<keyword evidence="8" id="KW-1185">Reference proteome</keyword>
<dbReference type="GO" id="GO:0016491">
    <property type="term" value="F:oxidoreductase activity"/>
    <property type="evidence" value="ECO:0007669"/>
    <property type="project" value="InterPro"/>
</dbReference>
<dbReference type="SFLD" id="SFLDG01067">
    <property type="entry name" value="SPASM/twitch_domain_containing"/>
    <property type="match status" value="1"/>
</dbReference>
<feature type="domain" description="Radical SAM core" evidence="6">
    <location>
        <begin position="90"/>
        <end position="310"/>
    </location>
</feature>
<dbReference type="NCBIfam" id="NF047865">
    <property type="entry name" value="rSAM_PapB"/>
    <property type="match status" value="1"/>
</dbReference>
<dbReference type="GO" id="GO:0051536">
    <property type="term" value="F:iron-sulfur cluster binding"/>
    <property type="evidence" value="ECO:0007669"/>
    <property type="project" value="UniProtKB-KW"/>
</dbReference>
<evidence type="ECO:0000256" key="4">
    <source>
        <dbReference type="ARBA" id="ARBA00023004"/>
    </source>
</evidence>
<dbReference type="GO" id="GO:0046872">
    <property type="term" value="F:metal ion binding"/>
    <property type="evidence" value="ECO:0007669"/>
    <property type="project" value="UniProtKB-KW"/>
</dbReference>
<reference evidence="8" key="1">
    <citation type="submission" date="2018-06" db="EMBL/GenBank/DDBJ databases">
        <title>Description of Blautia argi sp. nov., a new anaerobic isolated from dog feces.</title>
        <authorList>
            <person name="Chang Y.-H."/>
            <person name="Paek J."/>
            <person name="Shin Y."/>
        </authorList>
    </citation>
    <scope>NUCLEOTIDE SEQUENCE [LARGE SCALE GENOMIC DNA]</scope>
    <source>
        <strain evidence="8">KCTC 15426</strain>
    </source>
</reference>
<dbReference type="InterPro" id="IPR023867">
    <property type="entry name" value="Sulphatase_maturase_rSAM"/>
</dbReference>
<dbReference type="InterPro" id="IPR058240">
    <property type="entry name" value="rSAM_sf"/>
</dbReference>
<dbReference type="Pfam" id="PF04055">
    <property type="entry name" value="Radical_SAM"/>
    <property type="match status" value="1"/>
</dbReference>
<dbReference type="CDD" id="cd01335">
    <property type="entry name" value="Radical_SAM"/>
    <property type="match status" value="1"/>
</dbReference>
<dbReference type="PANTHER" id="PTHR43273">
    <property type="entry name" value="ANAEROBIC SULFATASE-MATURATING ENZYME HOMOLOG ASLB-RELATED"/>
    <property type="match status" value="1"/>
</dbReference>